<comment type="caution">
    <text evidence="1">The sequence shown here is derived from an EMBL/GenBank/DDBJ whole genome shotgun (WGS) entry which is preliminary data.</text>
</comment>
<evidence type="ECO:0000313" key="1">
    <source>
        <dbReference type="EMBL" id="MDQ4213452.1"/>
    </source>
</evidence>
<dbReference type="Proteomes" id="UP001230289">
    <property type="component" value="Unassembled WGS sequence"/>
</dbReference>
<keyword evidence="2" id="KW-1185">Reference proteome</keyword>
<proteinExistence type="predicted"/>
<organism evidence="1 2">
    <name type="scientific">Microbacterium capsulatum</name>
    <dbReference type="NCBI Taxonomy" id="3041921"/>
    <lineage>
        <taxon>Bacteria</taxon>
        <taxon>Bacillati</taxon>
        <taxon>Actinomycetota</taxon>
        <taxon>Actinomycetes</taxon>
        <taxon>Micrococcales</taxon>
        <taxon>Microbacteriaceae</taxon>
        <taxon>Microbacterium</taxon>
    </lineage>
</organism>
<dbReference type="EMBL" id="JAVFCB010000003">
    <property type="protein sequence ID" value="MDQ4213452.1"/>
    <property type="molecule type" value="Genomic_DNA"/>
</dbReference>
<sequence length="285" mass="30750">MAMYGADIAQLRTLAQQFDRHAQQLDAHRMTVGSAIQISAWLGPVAVRFRHLWDSDYSRRVHSAAETLRSAANDLRRNADEQDRASAAQGRAIGGGSARGLVGIPGSVGSFVQDVVIDGSKSFSDVVDMAGSVVSNVTGKDFDVWKVVPHGSYISSALKGIGLGDDAARLALAVREGDWSGAMLTAADGAFSFTPSPISMLWGGMKEMTGFFIPLDQASRDEHMAWMEGRGYSESEIATRYSGLQGFINLGNDNVERKAPWMNRIAETAMQGPADWLLSMGIKVY</sequence>
<accession>A0ABU0XEA7</accession>
<reference evidence="1 2" key="1">
    <citation type="submission" date="2023-08" db="EMBL/GenBank/DDBJ databases">
        <title>Microbacterium sp. nov., isolated from a waste landfill.</title>
        <authorList>
            <person name="Wen W."/>
        </authorList>
    </citation>
    <scope>NUCLEOTIDE SEQUENCE [LARGE SCALE GENOMIC DNA]</scope>
    <source>
        <strain evidence="1 2">ASV81</strain>
    </source>
</reference>
<protein>
    <recommendedName>
        <fullName evidence="3">WXG100 family type VII secretion target</fullName>
    </recommendedName>
</protein>
<dbReference type="RefSeq" id="WP_308488398.1">
    <property type="nucleotide sequence ID" value="NZ_JAVFCB010000003.1"/>
</dbReference>
<dbReference type="Gene3D" id="1.10.287.1060">
    <property type="entry name" value="ESAT-6-like"/>
    <property type="match status" value="1"/>
</dbReference>
<evidence type="ECO:0000313" key="2">
    <source>
        <dbReference type="Proteomes" id="UP001230289"/>
    </source>
</evidence>
<gene>
    <name evidence="1" type="ORF">RBR11_05945</name>
</gene>
<name>A0ABU0XEA7_9MICO</name>
<evidence type="ECO:0008006" key="3">
    <source>
        <dbReference type="Google" id="ProtNLM"/>
    </source>
</evidence>